<dbReference type="PANTHER" id="PTHR47978">
    <property type="match status" value="1"/>
</dbReference>
<feature type="non-terminal residue" evidence="2">
    <location>
        <position position="113"/>
    </location>
</feature>
<dbReference type="SUPFAM" id="SSF52540">
    <property type="entry name" value="P-loop containing nucleoside triphosphate hydrolases"/>
    <property type="match status" value="1"/>
</dbReference>
<dbReference type="GO" id="GO:0003924">
    <property type="term" value="F:GTPase activity"/>
    <property type="evidence" value="ECO:0007669"/>
    <property type="project" value="InterPro"/>
</dbReference>
<evidence type="ECO:0000313" key="2">
    <source>
        <dbReference type="EMBL" id="GAG85447.1"/>
    </source>
</evidence>
<name>X1BWE7_9ZZZZ</name>
<dbReference type="InterPro" id="IPR005225">
    <property type="entry name" value="Small_GTP-bd"/>
</dbReference>
<dbReference type="InterPro" id="IPR001806">
    <property type="entry name" value="Small_GTPase"/>
</dbReference>
<dbReference type="GO" id="GO:0005525">
    <property type="term" value="F:GTP binding"/>
    <property type="evidence" value="ECO:0007669"/>
    <property type="project" value="InterPro"/>
</dbReference>
<reference evidence="2" key="1">
    <citation type="journal article" date="2014" name="Front. Microbiol.">
        <title>High frequency of phylogenetically diverse reductive dehalogenase-homologous genes in deep subseafloor sedimentary metagenomes.</title>
        <authorList>
            <person name="Kawai M."/>
            <person name="Futagami T."/>
            <person name="Toyoda A."/>
            <person name="Takaki Y."/>
            <person name="Nishi S."/>
            <person name="Hori S."/>
            <person name="Arai W."/>
            <person name="Tsubouchi T."/>
            <person name="Morono Y."/>
            <person name="Uchiyama I."/>
            <person name="Ito T."/>
            <person name="Fujiyama A."/>
            <person name="Inagaki F."/>
            <person name="Takami H."/>
        </authorList>
    </citation>
    <scope>NUCLEOTIDE SEQUENCE</scope>
    <source>
        <strain evidence="2">Expedition CK06-06</strain>
    </source>
</reference>
<dbReference type="Gene3D" id="3.40.50.300">
    <property type="entry name" value="P-loop containing nucleotide triphosphate hydrolases"/>
    <property type="match status" value="1"/>
</dbReference>
<dbReference type="CDD" id="cd00154">
    <property type="entry name" value="Rab"/>
    <property type="match status" value="1"/>
</dbReference>
<dbReference type="Pfam" id="PF00071">
    <property type="entry name" value="Ras"/>
    <property type="match status" value="1"/>
</dbReference>
<dbReference type="EMBL" id="BART01011464">
    <property type="protein sequence ID" value="GAG85447.1"/>
    <property type="molecule type" value="Genomic_DNA"/>
</dbReference>
<proteinExistence type="predicted"/>
<comment type="caution">
    <text evidence="2">The sequence shown here is derived from an EMBL/GenBank/DDBJ whole genome shotgun (WGS) entry which is preliminary data.</text>
</comment>
<dbReference type="NCBIfam" id="TIGR00231">
    <property type="entry name" value="small_GTP"/>
    <property type="match status" value="1"/>
</dbReference>
<dbReference type="SMART" id="SM00175">
    <property type="entry name" value="RAB"/>
    <property type="match status" value="1"/>
</dbReference>
<dbReference type="AlphaFoldDB" id="X1BWE7"/>
<evidence type="ECO:0000256" key="1">
    <source>
        <dbReference type="ARBA" id="ARBA00022741"/>
    </source>
</evidence>
<dbReference type="PRINTS" id="PR00449">
    <property type="entry name" value="RASTRNSFRMNG"/>
</dbReference>
<sequence length="113" mass="12378">MAKWNFKVVLAGDGAVGKTSIRERFMGKGFSSDYLKTIGADFASKKVDVEDNQISFQIWDLAGQESYQAVRGTFYKGAIAALMVFDVQDSATLTNTKNWVEEAIKGSNNGILV</sequence>
<evidence type="ECO:0008006" key="3">
    <source>
        <dbReference type="Google" id="ProtNLM"/>
    </source>
</evidence>
<accession>X1BWE7</accession>
<protein>
    <recommendedName>
        <fullName evidence="3">GTP-binding protein</fullName>
    </recommendedName>
</protein>
<dbReference type="InterPro" id="IPR027417">
    <property type="entry name" value="P-loop_NTPase"/>
</dbReference>
<dbReference type="PROSITE" id="PS51419">
    <property type="entry name" value="RAB"/>
    <property type="match status" value="1"/>
</dbReference>
<gene>
    <name evidence="2" type="ORF">S01H4_24422</name>
</gene>
<keyword evidence="1" id="KW-0547">Nucleotide-binding</keyword>
<dbReference type="FunFam" id="3.40.50.300:FF:001447">
    <property type="entry name" value="Ras-related protein Rab-1B"/>
    <property type="match status" value="1"/>
</dbReference>
<organism evidence="2">
    <name type="scientific">marine sediment metagenome</name>
    <dbReference type="NCBI Taxonomy" id="412755"/>
    <lineage>
        <taxon>unclassified sequences</taxon>
        <taxon>metagenomes</taxon>
        <taxon>ecological metagenomes</taxon>
    </lineage>
</organism>